<evidence type="ECO:0000313" key="2">
    <source>
        <dbReference type="Proteomes" id="UP001162162"/>
    </source>
</evidence>
<comment type="caution">
    <text evidence="1">The sequence shown here is derived from an EMBL/GenBank/DDBJ whole genome shotgun (WGS) entry which is preliminary data.</text>
</comment>
<accession>A0AAV8ZGT2</accession>
<keyword evidence="2" id="KW-1185">Reference proteome</keyword>
<gene>
    <name evidence="1" type="ORF">NQ318_000964</name>
</gene>
<dbReference type="EMBL" id="JAPWTK010000002">
    <property type="protein sequence ID" value="KAJ8962571.1"/>
    <property type="molecule type" value="Genomic_DNA"/>
</dbReference>
<protein>
    <submittedName>
        <fullName evidence="1">Uncharacterized protein</fullName>
    </submittedName>
</protein>
<organism evidence="1 2">
    <name type="scientific">Aromia moschata</name>
    <dbReference type="NCBI Taxonomy" id="1265417"/>
    <lineage>
        <taxon>Eukaryota</taxon>
        <taxon>Metazoa</taxon>
        <taxon>Ecdysozoa</taxon>
        <taxon>Arthropoda</taxon>
        <taxon>Hexapoda</taxon>
        <taxon>Insecta</taxon>
        <taxon>Pterygota</taxon>
        <taxon>Neoptera</taxon>
        <taxon>Endopterygota</taxon>
        <taxon>Coleoptera</taxon>
        <taxon>Polyphaga</taxon>
        <taxon>Cucujiformia</taxon>
        <taxon>Chrysomeloidea</taxon>
        <taxon>Cerambycidae</taxon>
        <taxon>Cerambycinae</taxon>
        <taxon>Callichromatini</taxon>
        <taxon>Aromia</taxon>
    </lineage>
</organism>
<name>A0AAV8ZGT2_9CUCU</name>
<dbReference type="Proteomes" id="UP001162162">
    <property type="component" value="Unassembled WGS sequence"/>
</dbReference>
<sequence>MQSFRNIFMTIKSLLAEVSQLILSLVHILRKDSMMRSLMLQVLTDFVITKVRIRSTRSDKPLRIPYIACINIPIPSETKLVLLE</sequence>
<dbReference type="AlphaFoldDB" id="A0AAV8ZGT2"/>
<proteinExistence type="predicted"/>
<reference evidence="1" key="1">
    <citation type="journal article" date="2023" name="Insect Mol. Biol.">
        <title>Genome sequencing provides insights into the evolution of gene families encoding plant cell wall-degrading enzymes in longhorned beetles.</title>
        <authorList>
            <person name="Shin N.R."/>
            <person name="Okamura Y."/>
            <person name="Kirsch R."/>
            <person name="Pauchet Y."/>
        </authorList>
    </citation>
    <scope>NUCLEOTIDE SEQUENCE</scope>
    <source>
        <strain evidence="1">AMC_N1</strain>
    </source>
</reference>
<evidence type="ECO:0000313" key="1">
    <source>
        <dbReference type="EMBL" id="KAJ8962571.1"/>
    </source>
</evidence>